<dbReference type="Proteomes" id="UP000252107">
    <property type="component" value="Unassembled WGS sequence"/>
</dbReference>
<dbReference type="EMBL" id="LXQD01000301">
    <property type="protein sequence ID" value="RCJ27964.1"/>
    <property type="molecule type" value="Genomic_DNA"/>
</dbReference>
<feature type="region of interest" description="Disordered" evidence="1">
    <location>
        <begin position="1"/>
        <end position="21"/>
    </location>
</feature>
<organism evidence="2 3">
    <name type="scientific">Nostoc minutum NIES-26</name>
    <dbReference type="NCBI Taxonomy" id="1844469"/>
    <lineage>
        <taxon>Bacteria</taxon>
        <taxon>Bacillati</taxon>
        <taxon>Cyanobacteriota</taxon>
        <taxon>Cyanophyceae</taxon>
        <taxon>Nostocales</taxon>
        <taxon>Nostocaceae</taxon>
        <taxon>Nostoc</taxon>
    </lineage>
</organism>
<reference evidence="2" key="1">
    <citation type="submission" date="2016-04" db="EMBL/GenBank/DDBJ databases">
        <authorList>
            <person name="Tabuchi Yagui T.R."/>
        </authorList>
    </citation>
    <scope>NUCLEOTIDE SEQUENCE [LARGE SCALE GENOMIC DNA]</scope>
    <source>
        <strain evidence="2">NIES-26</strain>
    </source>
</reference>
<accession>A0A367QXC3</accession>
<proteinExistence type="predicted"/>
<dbReference type="AlphaFoldDB" id="A0A367QXC3"/>
<gene>
    <name evidence="2" type="ORF">A6770_24765</name>
</gene>
<evidence type="ECO:0000313" key="2">
    <source>
        <dbReference type="EMBL" id="RCJ27964.1"/>
    </source>
</evidence>
<name>A0A367QXC3_9NOSO</name>
<sequence length="239" mass="26111">MDGSISSSTLHSEQTSTTAAQTNHVCKQTVKVVIKFGYRIAHAFPGLGFSLARMSEDPKSQQRLLKLLQEERWAIATQVNPDAGAIIVTCKPEVMSEKMRALLKQLATVLNSAGEAEVAIEKPTTAPVISDSEFQSVTHPQRTEQPAKVDYSIVHAIPGRVRFHIPQIASDPKYVQRLETLLKADPAVRSERVNKDAASIAIAYETEMLRDAKKRVQSVFAGIVSHLVSLIQSAAIAAE</sequence>
<comment type="caution">
    <text evidence="2">The sequence shown here is derived from an EMBL/GenBank/DDBJ whole genome shotgun (WGS) entry which is preliminary data.</text>
</comment>
<protein>
    <submittedName>
        <fullName evidence="2">Uncharacterized protein</fullName>
    </submittedName>
</protein>
<keyword evidence="3" id="KW-1185">Reference proteome</keyword>
<evidence type="ECO:0000256" key="1">
    <source>
        <dbReference type="SAM" id="MobiDB-lite"/>
    </source>
</evidence>
<evidence type="ECO:0000313" key="3">
    <source>
        <dbReference type="Proteomes" id="UP000252107"/>
    </source>
</evidence>